<accession>C0DVZ4</accession>
<name>C0DVZ4_EIKCO</name>
<dbReference type="Proteomes" id="UP000005837">
    <property type="component" value="Unassembled WGS sequence"/>
</dbReference>
<dbReference type="AlphaFoldDB" id="C0DVZ4"/>
<gene>
    <name evidence="1" type="ORF">EIKCOROL_01541</name>
</gene>
<dbReference type="EMBL" id="ACEA01000029">
    <property type="protein sequence ID" value="EEG23757.1"/>
    <property type="molecule type" value="Genomic_DNA"/>
</dbReference>
<organism evidence="1 2">
    <name type="scientific">Eikenella corrodens ATCC 23834</name>
    <dbReference type="NCBI Taxonomy" id="546274"/>
    <lineage>
        <taxon>Bacteria</taxon>
        <taxon>Pseudomonadati</taxon>
        <taxon>Pseudomonadota</taxon>
        <taxon>Betaproteobacteria</taxon>
        <taxon>Neisseriales</taxon>
        <taxon>Neisseriaceae</taxon>
        <taxon>Eikenella</taxon>
    </lineage>
</organism>
<protein>
    <submittedName>
        <fullName evidence="1">Uncharacterized protein</fullName>
    </submittedName>
</protein>
<dbReference type="RefSeq" id="WP_003823639.1">
    <property type="nucleotide sequence ID" value="NZ_EQ973320.1"/>
</dbReference>
<proteinExistence type="predicted"/>
<evidence type="ECO:0000313" key="2">
    <source>
        <dbReference type="Proteomes" id="UP000005837"/>
    </source>
</evidence>
<sequence length="51" mass="5200">MGMALGMGWGGLGSIVMEKGAGKPMAERLPESMGSNGVKSPNGFMVLALVF</sequence>
<dbReference type="HOGENOM" id="CLU_3098349_0_0_4"/>
<reference evidence="1 2" key="1">
    <citation type="submission" date="2009-01" db="EMBL/GenBank/DDBJ databases">
        <authorList>
            <person name="Fulton L."/>
            <person name="Clifton S."/>
            <person name="Chinwalla A.T."/>
            <person name="Mitreva M."/>
            <person name="Sodergren E."/>
            <person name="Weinstock G."/>
            <person name="Clifton S."/>
            <person name="Dooling D.J."/>
            <person name="Fulton B."/>
            <person name="Minx P."/>
            <person name="Pepin K.H."/>
            <person name="Johnson M."/>
            <person name="Bhonagiri V."/>
            <person name="Nash W.E."/>
            <person name="Mardis E.R."/>
            <person name="Wilson R.K."/>
        </authorList>
    </citation>
    <scope>NUCLEOTIDE SEQUENCE [LARGE SCALE GENOMIC DNA]</scope>
    <source>
        <strain evidence="1 2">ATCC 23834</strain>
    </source>
</reference>
<dbReference type="GeneID" id="60771071"/>
<evidence type="ECO:0000313" key="1">
    <source>
        <dbReference type="EMBL" id="EEG23757.1"/>
    </source>
</evidence>
<comment type="caution">
    <text evidence="1">The sequence shown here is derived from an EMBL/GenBank/DDBJ whole genome shotgun (WGS) entry which is preliminary data.</text>
</comment>